<evidence type="ECO:0000256" key="6">
    <source>
        <dbReference type="ARBA" id="ARBA00022989"/>
    </source>
</evidence>
<dbReference type="GO" id="GO:0005778">
    <property type="term" value="C:peroxisomal membrane"/>
    <property type="evidence" value="ECO:0007669"/>
    <property type="project" value="TreeGrafter"/>
</dbReference>
<dbReference type="Proteomes" id="UP000094455">
    <property type="component" value="Unassembled WGS sequence"/>
</dbReference>
<proteinExistence type="inferred from homology"/>
<comment type="subcellular location">
    <subcellularLocation>
        <location evidence="1">Mitochondrion outer membrane</location>
        <topology evidence="1">Single-pass membrane protein</topology>
    </subcellularLocation>
</comment>
<dbReference type="GO" id="GO:0000422">
    <property type="term" value="P:autophagy of mitochondrion"/>
    <property type="evidence" value="ECO:0007669"/>
    <property type="project" value="TreeGrafter"/>
</dbReference>
<dbReference type="InterPro" id="IPR028058">
    <property type="entry name" value="Fis1_TPR_N"/>
</dbReference>
<keyword evidence="6" id="KW-1133">Transmembrane helix</keyword>
<dbReference type="SUPFAM" id="SSF48452">
    <property type="entry name" value="TPR-like"/>
    <property type="match status" value="1"/>
</dbReference>
<dbReference type="CDD" id="cd12212">
    <property type="entry name" value="Fis1"/>
    <property type="match status" value="1"/>
</dbReference>
<dbReference type="PANTHER" id="PTHR13247">
    <property type="entry name" value="TETRATRICOPEPTIDE REPEAT PROTEIN 11 TPR REPEAT PROTEIN 11"/>
    <property type="match status" value="1"/>
</dbReference>
<keyword evidence="11" id="KW-1185">Reference proteome</keyword>
<dbReference type="GO" id="GO:0005741">
    <property type="term" value="C:mitochondrial outer membrane"/>
    <property type="evidence" value="ECO:0007669"/>
    <property type="project" value="UniProtKB-SubCell"/>
</dbReference>
<dbReference type="InterPro" id="IPR011990">
    <property type="entry name" value="TPR-like_helical_dom_sf"/>
</dbReference>
<accession>A0A1E3NRL3</accession>
<evidence type="ECO:0000256" key="7">
    <source>
        <dbReference type="ARBA" id="ARBA00023128"/>
    </source>
</evidence>
<dbReference type="RefSeq" id="XP_019019824.1">
    <property type="nucleotide sequence ID" value="XM_019162474.1"/>
</dbReference>
<dbReference type="Pfam" id="PF14853">
    <property type="entry name" value="Fis1_TPR_C"/>
    <property type="match status" value="1"/>
</dbReference>
<dbReference type="InterPro" id="IPR033745">
    <property type="entry name" value="Fis1_cytosol"/>
</dbReference>
<keyword evidence="5 9" id="KW-1000">Mitochondrion outer membrane</keyword>
<protein>
    <recommendedName>
        <fullName evidence="3 9">Mitochondrial fission 1 protein</fullName>
    </recommendedName>
</protein>
<evidence type="ECO:0000256" key="3">
    <source>
        <dbReference type="ARBA" id="ARBA00014314"/>
    </source>
</evidence>
<keyword evidence="4" id="KW-0812">Transmembrane</keyword>
<dbReference type="GO" id="GO:0090141">
    <property type="term" value="P:positive regulation of mitochondrial fission"/>
    <property type="evidence" value="ECO:0007669"/>
    <property type="project" value="EnsemblFungi"/>
</dbReference>
<dbReference type="AlphaFoldDB" id="A0A1E3NRL3"/>
<dbReference type="STRING" id="763406.A0A1E3NRL3"/>
<dbReference type="GO" id="GO:0016559">
    <property type="term" value="P:peroxisome fission"/>
    <property type="evidence" value="ECO:0007669"/>
    <property type="project" value="EnsemblFungi"/>
</dbReference>
<keyword evidence="7 9" id="KW-0496">Mitochondrion</keyword>
<dbReference type="InterPro" id="IPR028061">
    <property type="entry name" value="Fis1_TPR_C"/>
</dbReference>
<evidence type="ECO:0000256" key="8">
    <source>
        <dbReference type="ARBA" id="ARBA00023136"/>
    </source>
</evidence>
<evidence type="ECO:0000313" key="11">
    <source>
        <dbReference type="Proteomes" id="UP000094455"/>
    </source>
</evidence>
<evidence type="ECO:0000256" key="9">
    <source>
        <dbReference type="PIRNR" id="PIRNR008835"/>
    </source>
</evidence>
<reference evidence="10 11" key="1">
    <citation type="journal article" date="2016" name="Proc. Natl. Acad. Sci. U.S.A.">
        <title>Comparative genomics of biotechnologically important yeasts.</title>
        <authorList>
            <person name="Riley R."/>
            <person name="Haridas S."/>
            <person name="Wolfe K.H."/>
            <person name="Lopes M.R."/>
            <person name="Hittinger C.T."/>
            <person name="Goeker M."/>
            <person name="Salamov A.A."/>
            <person name="Wisecaver J.H."/>
            <person name="Long T.M."/>
            <person name="Calvey C.H."/>
            <person name="Aerts A.L."/>
            <person name="Barry K.W."/>
            <person name="Choi C."/>
            <person name="Clum A."/>
            <person name="Coughlan A.Y."/>
            <person name="Deshpande S."/>
            <person name="Douglass A.P."/>
            <person name="Hanson S.J."/>
            <person name="Klenk H.-P."/>
            <person name="LaButti K.M."/>
            <person name="Lapidus A."/>
            <person name="Lindquist E.A."/>
            <person name="Lipzen A.M."/>
            <person name="Meier-Kolthoff J.P."/>
            <person name="Ohm R.A."/>
            <person name="Otillar R.P."/>
            <person name="Pangilinan J.L."/>
            <person name="Peng Y."/>
            <person name="Rokas A."/>
            <person name="Rosa C.A."/>
            <person name="Scheuner C."/>
            <person name="Sibirny A.A."/>
            <person name="Slot J.C."/>
            <person name="Stielow J.B."/>
            <person name="Sun H."/>
            <person name="Kurtzman C.P."/>
            <person name="Blackwell M."/>
            <person name="Grigoriev I.V."/>
            <person name="Jeffries T.W."/>
        </authorList>
    </citation>
    <scope>NUCLEOTIDE SEQUENCE [LARGE SCALE GENOMIC DNA]</scope>
    <source>
        <strain evidence="10 11">NRRL Y-2026</strain>
    </source>
</reference>
<comment type="domain">
    <text evidence="9">The C-terminus is required for mitochondrial localization, while the N-terminus is necessary for mitochondrial fission.</text>
</comment>
<name>A0A1E3NRL3_9ASCO</name>
<dbReference type="InterPro" id="IPR016543">
    <property type="entry name" value="Fis1"/>
</dbReference>
<feature type="non-terminal residue" evidence="10">
    <location>
        <position position="139"/>
    </location>
</feature>
<dbReference type="GeneID" id="30179161"/>
<organism evidence="10 11">
    <name type="scientific">Pichia membranifaciens NRRL Y-2026</name>
    <dbReference type="NCBI Taxonomy" id="763406"/>
    <lineage>
        <taxon>Eukaryota</taxon>
        <taxon>Fungi</taxon>
        <taxon>Dikarya</taxon>
        <taxon>Ascomycota</taxon>
        <taxon>Saccharomycotina</taxon>
        <taxon>Pichiomycetes</taxon>
        <taxon>Pichiales</taxon>
        <taxon>Pichiaceae</taxon>
        <taxon>Pichia</taxon>
    </lineage>
</organism>
<evidence type="ECO:0000256" key="2">
    <source>
        <dbReference type="ARBA" id="ARBA00008937"/>
    </source>
</evidence>
<dbReference type="PIRSF" id="PIRSF008835">
    <property type="entry name" value="TPR_repeat_11_Fis1"/>
    <property type="match status" value="1"/>
</dbReference>
<dbReference type="EMBL" id="KV454001">
    <property type="protein sequence ID" value="ODQ48711.1"/>
    <property type="molecule type" value="Genomic_DNA"/>
</dbReference>
<evidence type="ECO:0000256" key="1">
    <source>
        <dbReference type="ARBA" id="ARBA00004572"/>
    </source>
</evidence>
<dbReference type="Gene3D" id="1.25.40.10">
    <property type="entry name" value="Tetratricopeptide repeat domain"/>
    <property type="match status" value="1"/>
</dbReference>
<gene>
    <name evidence="10" type="ORF">PICMEDRAFT_27019</name>
</gene>
<comment type="similarity">
    <text evidence="2 9">Belongs to the FIS1 family.</text>
</comment>
<dbReference type="GO" id="GO:0000266">
    <property type="term" value="P:mitochondrial fission"/>
    <property type="evidence" value="ECO:0007669"/>
    <property type="project" value="UniProtKB-UniRule"/>
</dbReference>
<feature type="non-terminal residue" evidence="10">
    <location>
        <position position="1"/>
    </location>
</feature>
<keyword evidence="8 9" id="KW-0472">Membrane</keyword>
<evidence type="ECO:0000256" key="5">
    <source>
        <dbReference type="ARBA" id="ARBA00022787"/>
    </source>
</evidence>
<dbReference type="Pfam" id="PF14852">
    <property type="entry name" value="Fis1_TPR_N"/>
    <property type="match status" value="1"/>
</dbReference>
<evidence type="ECO:0000313" key="10">
    <source>
        <dbReference type="EMBL" id="ODQ48711.1"/>
    </source>
</evidence>
<sequence>SQKFTALPDPQEVFVPLSEEQIAILEYQVESEQPVATVQSRFNLGWGLMKSDDEDVKQGINMLTEIFKTVPSRRIECVYFLSLACFKIKEYREATRYVDVLLQVEPNNKQALTLKKMIENELAKDSLIGFAIVSSAIAA</sequence>
<dbReference type="PANTHER" id="PTHR13247:SF0">
    <property type="entry name" value="MITOCHONDRIAL FISSION 1 PROTEIN"/>
    <property type="match status" value="1"/>
</dbReference>
<evidence type="ECO:0000256" key="4">
    <source>
        <dbReference type="ARBA" id="ARBA00022692"/>
    </source>
</evidence>
<dbReference type="OrthoDB" id="421154at2759"/>
<comment type="function">
    <text evidence="9">Has a role in mitochondrial fission.</text>
</comment>